<reference evidence="2 3" key="1">
    <citation type="submission" date="2018-07" db="EMBL/GenBank/DDBJ databases">
        <title>Marsedoiliclastica nanhaica gen. nov. sp. nov., a novel marine hydrocarbonoclastic bacterium isolated from an in-situ enriched hydrocarbon-degrading consortium in deep-sea sediment.</title>
        <authorList>
            <person name="Dong C."/>
            <person name="Ma T."/>
            <person name="Liu R."/>
            <person name="Shao Z."/>
        </authorList>
    </citation>
    <scope>NUCLEOTIDE SEQUENCE [LARGE SCALE GENOMIC DNA]</scope>
    <source>
        <strain evidence="3">soil36-7</strain>
    </source>
</reference>
<dbReference type="PANTHER" id="PTHR24567:SF26">
    <property type="entry name" value="REGULATORY PROTEIN YEIL"/>
    <property type="match status" value="1"/>
</dbReference>
<dbReference type="PANTHER" id="PTHR24567">
    <property type="entry name" value="CRP FAMILY TRANSCRIPTIONAL REGULATORY PROTEIN"/>
    <property type="match status" value="1"/>
</dbReference>
<dbReference type="CDD" id="cd02208">
    <property type="entry name" value="cupin_RmlC-like"/>
    <property type="match status" value="1"/>
</dbReference>
<dbReference type="InterPro" id="IPR000595">
    <property type="entry name" value="cNMP-bd_dom"/>
</dbReference>
<proteinExistence type="predicted"/>
<dbReference type="InterPro" id="IPR050397">
    <property type="entry name" value="Env_Response_Regulators"/>
</dbReference>
<gene>
    <name evidence="2" type="ORF">soil367_02585</name>
</gene>
<protein>
    <submittedName>
        <fullName evidence="2">Crp/Fnr family transcriptional regulator</fullName>
    </submittedName>
</protein>
<evidence type="ECO:0000313" key="2">
    <source>
        <dbReference type="EMBL" id="QCF24921.1"/>
    </source>
</evidence>
<dbReference type="Gene3D" id="2.60.120.10">
    <property type="entry name" value="Jelly Rolls"/>
    <property type="match status" value="1"/>
</dbReference>
<feature type="domain" description="Cyclic nucleotide-binding" evidence="1">
    <location>
        <begin position="150"/>
        <end position="246"/>
    </location>
</feature>
<dbReference type="PROSITE" id="PS50042">
    <property type="entry name" value="CNMP_BINDING_3"/>
    <property type="match status" value="1"/>
</dbReference>
<accession>A0A4P7XDJ6</accession>
<keyword evidence="3" id="KW-1185">Reference proteome</keyword>
<sequence length="271" mass="29883">MHLPGEHPEYLDLLFDSCRTAGDTLYAYLQDTGRVVDIFVGNQCERFVPGNHLLRLNSGQVELHLGDRVGIVLQPGDWFTIPDQSGCPLSYECEESGSLCIIPPSALQNALRAEAFSQSFTRMLMLQTQALTLAYTSASRYGTRPDAGFRRYHAGEIIIEQDAASDQVFTLMRGCARVEKSGVNVGSILEGDIFGVFSALVEGPYTADVVAETDVTVMSVPSSQFIQLIQAQPETFMRLLRTLSRNIQELNDRLIMELRDRGPSGTHTASS</sequence>
<evidence type="ECO:0000313" key="3">
    <source>
        <dbReference type="Proteomes" id="UP000298049"/>
    </source>
</evidence>
<dbReference type="CDD" id="cd00038">
    <property type="entry name" value="CAP_ED"/>
    <property type="match status" value="1"/>
</dbReference>
<dbReference type="AlphaFoldDB" id="A0A4P7XDJ6"/>
<dbReference type="SUPFAM" id="SSF51206">
    <property type="entry name" value="cAMP-binding domain-like"/>
    <property type="match status" value="1"/>
</dbReference>
<evidence type="ECO:0000259" key="1">
    <source>
        <dbReference type="PROSITE" id="PS50042"/>
    </source>
</evidence>
<organism evidence="2 3">
    <name type="scientific">Hydrocarboniclastica marina</name>
    <dbReference type="NCBI Taxonomy" id="2259620"/>
    <lineage>
        <taxon>Bacteria</taxon>
        <taxon>Pseudomonadati</taxon>
        <taxon>Pseudomonadota</taxon>
        <taxon>Gammaproteobacteria</taxon>
        <taxon>Alteromonadales</taxon>
        <taxon>Alteromonadaceae</taxon>
        <taxon>Hydrocarboniclastica</taxon>
    </lineage>
</organism>
<dbReference type="OrthoDB" id="6978933at2"/>
<dbReference type="GO" id="GO:0003700">
    <property type="term" value="F:DNA-binding transcription factor activity"/>
    <property type="evidence" value="ECO:0007669"/>
    <property type="project" value="TreeGrafter"/>
</dbReference>
<name>A0A4P7XDJ6_9ALTE</name>
<dbReference type="GO" id="GO:0005829">
    <property type="term" value="C:cytosol"/>
    <property type="evidence" value="ECO:0007669"/>
    <property type="project" value="TreeGrafter"/>
</dbReference>
<dbReference type="SMART" id="SM00100">
    <property type="entry name" value="cNMP"/>
    <property type="match status" value="1"/>
</dbReference>
<dbReference type="KEGG" id="hmi:soil367_02585"/>
<dbReference type="Pfam" id="PF00027">
    <property type="entry name" value="cNMP_binding"/>
    <property type="match status" value="1"/>
</dbReference>
<dbReference type="EMBL" id="CP031093">
    <property type="protein sequence ID" value="QCF24921.1"/>
    <property type="molecule type" value="Genomic_DNA"/>
</dbReference>
<dbReference type="InterPro" id="IPR014710">
    <property type="entry name" value="RmlC-like_jellyroll"/>
</dbReference>
<dbReference type="InterPro" id="IPR018490">
    <property type="entry name" value="cNMP-bd_dom_sf"/>
</dbReference>
<dbReference type="RefSeq" id="WP_136546620.1">
    <property type="nucleotide sequence ID" value="NZ_CP031093.1"/>
</dbReference>
<dbReference type="Proteomes" id="UP000298049">
    <property type="component" value="Chromosome"/>
</dbReference>